<dbReference type="RefSeq" id="WP_189534440.1">
    <property type="nucleotide sequence ID" value="NZ_BMYX01000013.1"/>
</dbReference>
<organism evidence="4 5">
    <name type="scientific">Paludibacterium paludis</name>
    <dbReference type="NCBI Taxonomy" id="1225769"/>
    <lineage>
        <taxon>Bacteria</taxon>
        <taxon>Pseudomonadati</taxon>
        <taxon>Pseudomonadota</taxon>
        <taxon>Betaproteobacteria</taxon>
        <taxon>Neisseriales</taxon>
        <taxon>Chromobacteriaceae</taxon>
        <taxon>Paludibacterium</taxon>
    </lineage>
</organism>
<dbReference type="AlphaFoldDB" id="A0A918P491"/>
<dbReference type="SUPFAM" id="SSF55729">
    <property type="entry name" value="Acyl-CoA N-acyltransferases (Nat)"/>
    <property type="match status" value="1"/>
</dbReference>
<comment type="caution">
    <text evidence="4">The sequence shown here is derived from an EMBL/GenBank/DDBJ whole genome shotgun (WGS) entry which is preliminary data.</text>
</comment>
<evidence type="ECO:0000256" key="2">
    <source>
        <dbReference type="ARBA" id="ARBA00023315"/>
    </source>
</evidence>
<dbReference type="Pfam" id="PF00583">
    <property type="entry name" value="Acetyltransf_1"/>
    <property type="match status" value="1"/>
</dbReference>
<sequence length="178" mass="20283">MKRVVLTTSGYEIRIRHCETTDAGPLNALTNHHAVYRNLLQPPYQAASHWLARLEGTPTDACSLVGVHRADIIGWVHLHRDTAIRRRHVWHLGLAVHPDHHRQGIGTALMEAALDLADNWFGARRVELNVFTDNDAALALYRRFGFDIESRLRRHAWRDGVLADSYQMARLRKGLACD</sequence>
<reference evidence="4" key="1">
    <citation type="journal article" date="2014" name="Int. J. Syst. Evol. Microbiol.">
        <title>Complete genome sequence of Corynebacterium casei LMG S-19264T (=DSM 44701T), isolated from a smear-ripened cheese.</title>
        <authorList>
            <consortium name="US DOE Joint Genome Institute (JGI-PGF)"/>
            <person name="Walter F."/>
            <person name="Albersmeier A."/>
            <person name="Kalinowski J."/>
            <person name="Ruckert C."/>
        </authorList>
    </citation>
    <scope>NUCLEOTIDE SEQUENCE</scope>
    <source>
        <strain evidence="4">KCTC 32182</strain>
    </source>
</reference>
<accession>A0A918P491</accession>
<dbReference type="Gene3D" id="3.40.630.30">
    <property type="match status" value="1"/>
</dbReference>
<dbReference type="PROSITE" id="PS51186">
    <property type="entry name" value="GNAT"/>
    <property type="match status" value="1"/>
</dbReference>
<reference evidence="4" key="2">
    <citation type="submission" date="2020-09" db="EMBL/GenBank/DDBJ databases">
        <authorList>
            <person name="Sun Q."/>
            <person name="Kim S."/>
        </authorList>
    </citation>
    <scope>NUCLEOTIDE SEQUENCE</scope>
    <source>
        <strain evidence="4">KCTC 32182</strain>
    </source>
</reference>
<dbReference type="InterPro" id="IPR016181">
    <property type="entry name" value="Acyl_CoA_acyltransferase"/>
</dbReference>
<name>A0A918P491_9NEIS</name>
<proteinExistence type="predicted"/>
<dbReference type="Proteomes" id="UP000645257">
    <property type="component" value="Unassembled WGS sequence"/>
</dbReference>
<dbReference type="GO" id="GO:0016747">
    <property type="term" value="F:acyltransferase activity, transferring groups other than amino-acyl groups"/>
    <property type="evidence" value="ECO:0007669"/>
    <property type="project" value="InterPro"/>
</dbReference>
<keyword evidence="1" id="KW-0808">Transferase</keyword>
<feature type="domain" description="N-acetyltransferase" evidence="3">
    <location>
        <begin position="13"/>
        <end position="173"/>
    </location>
</feature>
<keyword evidence="2" id="KW-0012">Acyltransferase</keyword>
<evidence type="ECO:0000256" key="1">
    <source>
        <dbReference type="ARBA" id="ARBA00022679"/>
    </source>
</evidence>
<evidence type="ECO:0000313" key="5">
    <source>
        <dbReference type="Proteomes" id="UP000645257"/>
    </source>
</evidence>
<dbReference type="PANTHER" id="PTHR43420">
    <property type="entry name" value="ACETYLTRANSFERASE"/>
    <property type="match status" value="1"/>
</dbReference>
<gene>
    <name evidence="4" type="ORF">GCM10011289_23030</name>
</gene>
<keyword evidence="5" id="KW-1185">Reference proteome</keyword>
<dbReference type="CDD" id="cd04301">
    <property type="entry name" value="NAT_SF"/>
    <property type="match status" value="1"/>
</dbReference>
<evidence type="ECO:0000313" key="4">
    <source>
        <dbReference type="EMBL" id="GGY19024.1"/>
    </source>
</evidence>
<dbReference type="InterPro" id="IPR000182">
    <property type="entry name" value="GNAT_dom"/>
</dbReference>
<dbReference type="EMBL" id="BMYX01000013">
    <property type="protein sequence ID" value="GGY19024.1"/>
    <property type="molecule type" value="Genomic_DNA"/>
</dbReference>
<protein>
    <submittedName>
        <fullName evidence="4">GNAT family acetyltransferase</fullName>
    </submittedName>
</protein>
<dbReference type="PANTHER" id="PTHR43420:SF49">
    <property type="entry name" value="AMINO GROUP ACETYL TRANSFERASE"/>
    <property type="match status" value="1"/>
</dbReference>
<evidence type="ECO:0000259" key="3">
    <source>
        <dbReference type="PROSITE" id="PS51186"/>
    </source>
</evidence>
<dbReference type="InterPro" id="IPR050680">
    <property type="entry name" value="YpeA/RimI_acetyltransf"/>
</dbReference>